<evidence type="ECO:0000256" key="3">
    <source>
        <dbReference type="ARBA" id="ARBA00023163"/>
    </source>
</evidence>
<dbReference type="InterPro" id="IPR011075">
    <property type="entry name" value="TetR_C"/>
</dbReference>
<keyword evidence="3" id="KW-0804">Transcription</keyword>
<dbReference type="Pfam" id="PF16925">
    <property type="entry name" value="TetR_C_13"/>
    <property type="match status" value="1"/>
</dbReference>
<feature type="DNA-binding region" description="H-T-H motif" evidence="4">
    <location>
        <begin position="33"/>
        <end position="52"/>
    </location>
</feature>
<gene>
    <name evidence="6" type="ORF">GCM10008964_07790</name>
</gene>
<organism evidence="6 7">
    <name type="scientific">Methylophaga marina</name>
    <dbReference type="NCBI Taxonomy" id="45495"/>
    <lineage>
        <taxon>Bacteria</taxon>
        <taxon>Pseudomonadati</taxon>
        <taxon>Pseudomonadota</taxon>
        <taxon>Gammaproteobacteria</taxon>
        <taxon>Thiotrichales</taxon>
        <taxon>Piscirickettsiaceae</taxon>
        <taxon>Methylophaga</taxon>
    </lineage>
</organism>
<comment type="caution">
    <text evidence="6">The sequence shown here is derived from an EMBL/GenBank/DDBJ whole genome shotgun (WGS) entry which is preliminary data.</text>
</comment>
<dbReference type="InterPro" id="IPR009057">
    <property type="entry name" value="Homeodomain-like_sf"/>
</dbReference>
<dbReference type="Gene3D" id="1.10.357.10">
    <property type="entry name" value="Tetracycline Repressor, domain 2"/>
    <property type="match status" value="1"/>
</dbReference>
<dbReference type="PROSITE" id="PS50977">
    <property type="entry name" value="HTH_TETR_2"/>
    <property type="match status" value="1"/>
</dbReference>
<reference evidence="7" key="1">
    <citation type="journal article" date="2019" name="Int. J. Syst. Evol. Microbiol.">
        <title>The Global Catalogue of Microorganisms (GCM) 10K type strain sequencing project: providing services to taxonomists for standard genome sequencing and annotation.</title>
        <authorList>
            <consortium name="The Broad Institute Genomics Platform"/>
            <consortium name="The Broad Institute Genome Sequencing Center for Infectious Disease"/>
            <person name="Wu L."/>
            <person name="Ma J."/>
        </authorList>
    </citation>
    <scope>NUCLEOTIDE SEQUENCE [LARGE SCALE GENOMIC DNA]</scope>
    <source>
        <strain evidence="7">JCM 6886</strain>
    </source>
</reference>
<dbReference type="PANTHER" id="PTHR47506">
    <property type="entry name" value="TRANSCRIPTIONAL REGULATORY PROTEIN"/>
    <property type="match status" value="1"/>
</dbReference>
<sequence>MTQTNKPRSTDTRHQILSTAQQIILGKGFAAVGLNEILKAANVPKGSFYHYFESKEHFGTALLEHYFEQYIAGLDTQLKADKRPAVERLIAYFEQWKSNQCNDTSMDRCLVVKLSGEVTDLSESMRLTLKKGTQQVIEHLAMCVQAAKDNDEIKLTADAQTVTEELYYLWIGATLMTKVNHTPAALELAMSATLSKLGLPNHN</sequence>
<dbReference type="SUPFAM" id="SSF48498">
    <property type="entry name" value="Tetracyclin repressor-like, C-terminal domain"/>
    <property type="match status" value="1"/>
</dbReference>
<dbReference type="SUPFAM" id="SSF46689">
    <property type="entry name" value="Homeodomain-like"/>
    <property type="match status" value="1"/>
</dbReference>
<protein>
    <submittedName>
        <fullName evidence="6">TetR/AcrR family transcriptional regulator</fullName>
    </submittedName>
</protein>
<feature type="domain" description="HTH tetR-type" evidence="5">
    <location>
        <begin position="10"/>
        <end position="70"/>
    </location>
</feature>
<evidence type="ECO:0000313" key="6">
    <source>
        <dbReference type="EMBL" id="GAA0218604.1"/>
    </source>
</evidence>
<evidence type="ECO:0000259" key="5">
    <source>
        <dbReference type="PROSITE" id="PS50977"/>
    </source>
</evidence>
<keyword evidence="7" id="KW-1185">Reference proteome</keyword>
<evidence type="ECO:0000256" key="1">
    <source>
        <dbReference type="ARBA" id="ARBA00023015"/>
    </source>
</evidence>
<keyword evidence="2 4" id="KW-0238">DNA-binding</keyword>
<dbReference type="Proteomes" id="UP001501476">
    <property type="component" value="Unassembled WGS sequence"/>
</dbReference>
<proteinExistence type="predicted"/>
<evidence type="ECO:0000256" key="4">
    <source>
        <dbReference type="PROSITE-ProRule" id="PRU00335"/>
    </source>
</evidence>
<accession>A0ABP3CYK8</accession>
<name>A0ABP3CYK8_9GAMM</name>
<dbReference type="RefSeq" id="WP_286304874.1">
    <property type="nucleotide sequence ID" value="NZ_AP027741.1"/>
</dbReference>
<keyword evidence="1" id="KW-0805">Transcription regulation</keyword>
<dbReference type="PRINTS" id="PR00455">
    <property type="entry name" value="HTHTETR"/>
</dbReference>
<dbReference type="InterPro" id="IPR001647">
    <property type="entry name" value="HTH_TetR"/>
</dbReference>
<dbReference type="EMBL" id="BAAADG010000003">
    <property type="protein sequence ID" value="GAA0218604.1"/>
    <property type="molecule type" value="Genomic_DNA"/>
</dbReference>
<evidence type="ECO:0000256" key="2">
    <source>
        <dbReference type="ARBA" id="ARBA00023125"/>
    </source>
</evidence>
<dbReference type="PANTHER" id="PTHR47506:SF6">
    <property type="entry name" value="HTH-TYPE TRANSCRIPTIONAL REPRESSOR NEMR"/>
    <property type="match status" value="1"/>
</dbReference>
<dbReference type="Pfam" id="PF00440">
    <property type="entry name" value="TetR_N"/>
    <property type="match status" value="1"/>
</dbReference>
<evidence type="ECO:0000313" key="7">
    <source>
        <dbReference type="Proteomes" id="UP001501476"/>
    </source>
</evidence>
<dbReference type="InterPro" id="IPR036271">
    <property type="entry name" value="Tet_transcr_reg_TetR-rel_C_sf"/>
</dbReference>